<sequence>MMDLGIIQAAIEKLNLQTSLGAEYKAFKKECTEGELALPNVKSNLIIKCKKHLNITTLQKYIAELKIKNQITNALLITEYINPNQAALLKEQNTSFIDRVGNTYINCSPIYIDIQGNKPEKAHSEIALAKQLGKAFQPKGMNVVFMFLVQPALVNKPMRTIAKMAEVALGTVKQVIDDLIYQEFIVQKDQHTKTINNSKALLEKWLDAYPVTVEAKLKQEVFTTDNTQRLQKLELNNVNAIWGGEYAVQQYDDYLNTKNYLIYVSPEHKKVILKTARLRKVKAEDNINDAVTKVVLVEPFLAIEKLVGSKTHLAHPYLIYANLLASRDTRNIDAATRFYEKHIA</sequence>
<accession>A0A4P9J6W7</accession>
<dbReference type="InterPro" id="IPR019238">
    <property type="entry name" value="AbiEi_2"/>
</dbReference>
<name>A0A4P9J6W7_9GAMM</name>
<proteinExistence type="predicted"/>
<dbReference type="Pfam" id="PF09952">
    <property type="entry name" value="AbiEi_2"/>
    <property type="match status" value="1"/>
</dbReference>
<dbReference type="KEGG" id="pdv:FFU37_18080"/>
<dbReference type="Proteomes" id="UP000310065">
    <property type="component" value="Chromosome S1"/>
</dbReference>
<dbReference type="EMBL" id="CP040559">
    <property type="protein sequence ID" value="QCU76378.1"/>
    <property type="molecule type" value="Genomic_DNA"/>
</dbReference>
<evidence type="ECO:0000313" key="2">
    <source>
        <dbReference type="Proteomes" id="UP000310065"/>
    </source>
</evidence>
<organism evidence="1 2">
    <name type="scientific">Pseudoalteromonas distincta</name>
    <dbReference type="NCBI Taxonomy" id="77608"/>
    <lineage>
        <taxon>Bacteria</taxon>
        <taxon>Pseudomonadati</taxon>
        <taxon>Pseudomonadota</taxon>
        <taxon>Gammaproteobacteria</taxon>
        <taxon>Alteromonadales</taxon>
        <taxon>Pseudoalteromonadaceae</taxon>
        <taxon>Pseudoalteromonas</taxon>
    </lineage>
</organism>
<evidence type="ECO:0000313" key="1">
    <source>
        <dbReference type="EMBL" id="QCU76378.1"/>
    </source>
</evidence>
<dbReference type="AlphaFoldDB" id="A0A4P9J6W7"/>
<gene>
    <name evidence="1" type="ORF">FFU37_18080</name>
</gene>
<protein>
    <submittedName>
        <fullName evidence="1">Uncharacterized protein</fullName>
    </submittedName>
</protein>
<reference evidence="1 2" key="1">
    <citation type="submission" date="2019-05" db="EMBL/GenBank/DDBJ databases">
        <title>Complete genome sequence of Pseudoalteromonas sp. 16-SW-7(T) isolated from the Okhotsk Sea, Russia.</title>
        <authorList>
            <person name="Nguyen T.H."/>
            <person name="Nedashkovskaya O.I."/>
            <person name="Kim S.-G."/>
        </authorList>
    </citation>
    <scope>NUCLEOTIDE SEQUENCE [LARGE SCALE GENOMIC DNA]</scope>
    <source>
        <strain evidence="1 2">16-SW-7</strain>
    </source>
</reference>